<dbReference type="GO" id="GO:0046872">
    <property type="term" value="F:metal ion binding"/>
    <property type="evidence" value="ECO:0007669"/>
    <property type="project" value="UniProtKB-KW"/>
</dbReference>
<evidence type="ECO:0000256" key="4">
    <source>
        <dbReference type="ARBA" id="ARBA00023002"/>
    </source>
</evidence>
<keyword evidence="5" id="KW-0614">Plasmid</keyword>
<sequence>MSLPDVTVAAARLACKRTVAAPWRQDVGPWSDRSLHLRPKSPIPTSFTRRRTSSRSRVASVGVFIATSCPSYGGLTDLLAHAKEWSQGTRIMACKRITVRGSIVGTRQDLEEALAFAGDGKVSAHFAWDKLENINAIFHRTEQGKINGRIVIDLTA</sequence>
<dbReference type="Proteomes" id="UP000185109">
    <property type="component" value="Plasmid pRsp8C3c"/>
</dbReference>
<evidence type="ECO:0000313" key="5">
    <source>
        <dbReference type="EMBL" id="APO78275.1"/>
    </source>
</evidence>
<dbReference type="PANTHER" id="PTHR42940:SF8">
    <property type="entry name" value="VACUOLAR PROTEIN SORTING-ASSOCIATED PROTEIN 11"/>
    <property type="match status" value="1"/>
</dbReference>
<dbReference type="EMBL" id="CP017244">
    <property type="protein sequence ID" value="APO78275.1"/>
    <property type="molecule type" value="Genomic_DNA"/>
</dbReference>
<evidence type="ECO:0000256" key="1">
    <source>
        <dbReference type="ARBA" id="ARBA00001947"/>
    </source>
</evidence>
<dbReference type="AlphaFoldDB" id="A0A1L5PDV9"/>
<keyword evidence="4" id="KW-0560">Oxidoreductase</keyword>
<dbReference type="PANTHER" id="PTHR42940">
    <property type="entry name" value="ALCOHOL DEHYDROGENASE 1-RELATED"/>
    <property type="match status" value="1"/>
</dbReference>
<dbReference type="Gene3D" id="3.40.50.720">
    <property type="entry name" value="NAD(P)-binding Rossmann-like Domain"/>
    <property type="match status" value="1"/>
</dbReference>
<dbReference type="GO" id="GO:0016491">
    <property type="term" value="F:oxidoreductase activity"/>
    <property type="evidence" value="ECO:0007669"/>
    <property type="project" value="UniProtKB-KW"/>
</dbReference>
<keyword evidence="2" id="KW-0479">Metal-binding</keyword>
<reference evidence="5 6" key="1">
    <citation type="submission" date="2016-09" db="EMBL/GenBank/DDBJ databases">
        <title>The complete genome sequences of Rhizobium gallicum, symbiovars gallicum and phaseoli, symbionts associated to common bean (Phaseolus vulgaris).</title>
        <authorList>
            <person name="Bustos P."/>
            <person name="Santamaria R.I."/>
            <person name="Perez-Carrascal O.M."/>
            <person name="Juarez S."/>
            <person name="Lozano L."/>
            <person name="Martinez-Flores I."/>
            <person name="Martinez-Romero E."/>
            <person name="Cevallos M."/>
            <person name="Romero D."/>
            <person name="Davila G."/>
            <person name="Gonzalez V."/>
        </authorList>
    </citation>
    <scope>NUCLEOTIDE SEQUENCE [LARGE SCALE GENOMIC DNA]</scope>
    <source>
        <strain evidence="5 6">8C-3</strain>
        <plasmid evidence="6">Plasmid prsp8c3c</plasmid>
    </source>
</reference>
<keyword evidence="3" id="KW-0862">Zinc</keyword>
<accession>A0A1L5PDV9</accession>
<evidence type="ECO:0000313" key="6">
    <source>
        <dbReference type="Proteomes" id="UP000185109"/>
    </source>
</evidence>
<name>A0A1L5PDV9_RHIET</name>
<evidence type="ECO:0000256" key="2">
    <source>
        <dbReference type="ARBA" id="ARBA00022723"/>
    </source>
</evidence>
<geneLocation type="plasmid" evidence="6">
    <name>prsp8c3c</name>
</geneLocation>
<gene>
    <name evidence="5" type="ORF">AM571_PC00537</name>
</gene>
<organism evidence="5 6">
    <name type="scientific">Rhizobium etli 8C-3</name>
    <dbReference type="NCBI Taxonomy" id="538025"/>
    <lineage>
        <taxon>Bacteria</taxon>
        <taxon>Pseudomonadati</taxon>
        <taxon>Pseudomonadota</taxon>
        <taxon>Alphaproteobacteria</taxon>
        <taxon>Hyphomicrobiales</taxon>
        <taxon>Rhizobiaceae</taxon>
        <taxon>Rhizobium/Agrobacterium group</taxon>
        <taxon>Rhizobium</taxon>
    </lineage>
</organism>
<comment type="cofactor">
    <cofactor evidence="1">
        <name>Zn(2+)</name>
        <dbReference type="ChEBI" id="CHEBI:29105"/>
    </cofactor>
</comment>
<evidence type="ECO:0000256" key="3">
    <source>
        <dbReference type="ARBA" id="ARBA00022833"/>
    </source>
</evidence>
<dbReference type="Gene3D" id="3.90.180.10">
    <property type="entry name" value="Medium-chain alcohol dehydrogenases, catalytic domain"/>
    <property type="match status" value="1"/>
</dbReference>
<protein>
    <submittedName>
        <fullName evidence="5">Alcohol dehydrogenase family protein</fullName>
    </submittedName>
</protein>
<proteinExistence type="predicted"/>